<evidence type="ECO:0000313" key="4">
    <source>
        <dbReference type="Proteomes" id="UP000177905"/>
    </source>
</evidence>
<dbReference type="PANTHER" id="PTHR36444:SF2">
    <property type="entry name" value="TRANSCRIPTIONAL REGULATOR PROTEIN YOBU-RELATED"/>
    <property type="match status" value="1"/>
</dbReference>
<gene>
    <name evidence="3" type="ORF">A2290_08120</name>
</gene>
<dbReference type="EMBL" id="MEUA01000050">
    <property type="protein sequence ID" value="OGC13584.1"/>
    <property type="molecule type" value="Genomic_DNA"/>
</dbReference>
<comment type="caution">
    <text evidence="3">The sequence shown here is derived from an EMBL/GenBank/DDBJ whole genome shotgun (WGS) entry which is preliminary data.</text>
</comment>
<evidence type="ECO:0000259" key="2">
    <source>
        <dbReference type="SMART" id="SM00871"/>
    </source>
</evidence>
<name>A0A1F4RZG9_UNCSA</name>
<dbReference type="InterPro" id="IPR029441">
    <property type="entry name" value="Cass2"/>
</dbReference>
<feature type="domain" description="AraC effector-binding" evidence="2">
    <location>
        <begin position="31"/>
        <end position="192"/>
    </location>
</feature>
<keyword evidence="1" id="KW-0472">Membrane</keyword>
<dbReference type="Gene3D" id="3.20.80.10">
    <property type="entry name" value="Regulatory factor, effector binding domain"/>
    <property type="match status" value="1"/>
</dbReference>
<dbReference type="AlphaFoldDB" id="A0A1F4RZG9"/>
<dbReference type="SMART" id="SM00871">
    <property type="entry name" value="AraC_E_bind"/>
    <property type="match status" value="1"/>
</dbReference>
<accession>A0A1F4RZG9</accession>
<keyword evidence="1" id="KW-1133">Transmembrane helix</keyword>
<dbReference type="PANTHER" id="PTHR36444">
    <property type="entry name" value="TRANSCRIPTIONAL REGULATOR PROTEIN YOBU-RELATED"/>
    <property type="match status" value="1"/>
</dbReference>
<dbReference type="Pfam" id="PF14526">
    <property type="entry name" value="Cass2"/>
    <property type="match status" value="1"/>
</dbReference>
<keyword evidence="1" id="KW-0812">Transmembrane</keyword>
<dbReference type="InterPro" id="IPR053182">
    <property type="entry name" value="YobU-like_regulator"/>
</dbReference>
<evidence type="ECO:0000313" key="3">
    <source>
        <dbReference type="EMBL" id="OGC13584.1"/>
    </source>
</evidence>
<feature type="transmembrane region" description="Helical" evidence="1">
    <location>
        <begin position="6"/>
        <end position="26"/>
    </location>
</feature>
<dbReference type="InterPro" id="IPR010499">
    <property type="entry name" value="AraC_E-bd"/>
</dbReference>
<dbReference type="InterPro" id="IPR011256">
    <property type="entry name" value="Reg_factor_effector_dom_sf"/>
</dbReference>
<proteinExistence type="predicted"/>
<dbReference type="Proteomes" id="UP000177905">
    <property type="component" value="Unassembled WGS sequence"/>
</dbReference>
<reference evidence="3 4" key="1">
    <citation type="journal article" date="2016" name="Nat. Commun.">
        <title>Thousands of microbial genomes shed light on interconnected biogeochemical processes in an aquifer system.</title>
        <authorList>
            <person name="Anantharaman K."/>
            <person name="Brown C.T."/>
            <person name="Hug L.A."/>
            <person name="Sharon I."/>
            <person name="Castelle C.J."/>
            <person name="Probst A.J."/>
            <person name="Thomas B.C."/>
            <person name="Singh A."/>
            <person name="Wilkins M.J."/>
            <person name="Karaoz U."/>
            <person name="Brodie E.L."/>
            <person name="Williams K.H."/>
            <person name="Hubbard S.S."/>
            <person name="Banfield J.F."/>
        </authorList>
    </citation>
    <scope>NUCLEOTIDE SEQUENCE [LARGE SCALE GENOMIC DNA]</scope>
</reference>
<evidence type="ECO:0000256" key="1">
    <source>
        <dbReference type="SAM" id="Phobius"/>
    </source>
</evidence>
<dbReference type="SUPFAM" id="SSF55136">
    <property type="entry name" value="Probable bacterial effector-binding domain"/>
    <property type="match status" value="1"/>
</dbReference>
<organism evidence="3 4">
    <name type="scientific">candidate division WOR-1 bacterium RIFOXYB2_FULL_36_35</name>
    <dbReference type="NCBI Taxonomy" id="1802578"/>
    <lineage>
        <taxon>Bacteria</taxon>
        <taxon>Bacillati</taxon>
        <taxon>Saganbacteria</taxon>
    </lineage>
</organism>
<sequence length="194" mass="22139">MKIFFYVAGILFLFIIGGVAMLFNLFKIDKVEPQITTLKEPTYIVGISVCTNDKDIYKDAGRIGMEFETLKKKIAIPNVKKPWGFIAVSRNYDPKTGKFEYIIGDIVTSALEVPQELIAFEIPAITYAIFPIKPKAGFLWGYTIGQIKRYIYTEWLPNSHYAPAGIIDDFECHDERSLDKKSPRIDLFVAIKKK</sequence>
<protein>
    <recommendedName>
        <fullName evidence="2">AraC effector-binding domain-containing protein</fullName>
    </recommendedName>
</protein>